<protein>
    <recommendedName>
        <fullName evidence="3">Integrase</fullName>
    </recommendedName>
</protein>
<organism evidence="1 2">
    <name type="scientific">Paraburkholderia steynii</name>
    <dbReference type="NCBI Taxonomy" id="1245441"/>
    <lineage>
        <taxon>Bacteria</taxon>
        <taxon>Pseudomonadati</taxon>
        <taxon>Pseudomonadota</taxon>
        <taxon>Betaproteobacteria</taxon>
        <taxon>Burkholderiales</taxon>
        <taxon>Burkholderiaceae</taxon>
        <taxon>Paraburkholderia</taxon>
    </lineage>
</organism>
<gene>
    <name evidence="1" type="ORF">SAMN04487926_16230</name>
</gene>
<accession>A0A7Z7BLY1</accession>
<sequence length="158" mass="17867">MLCKLTIHIFSGMRDEEAISLPYFCIEAVRKTGRSHYLLRGQTTKLNYGKIRRTGWVTSGEAYEAVIFAQRAAAFTYGSMGCKAGRRDDFMNRYPLFVSAGYLALHGRPPAGTDASQTQRLRITRRFGHLLETALRPVIEDCDVRELEKLTRIASMAN</sequence>
<comment type="caution">
    <text evidence="1">The sequence shown here is derived from an EMBL/GenBank/DDBJ whole genome shotgun (WGS) entry which is preliminary data.</text>
</comment>
<dbReference type="AlphaFoldDB" id="A0A7Z7BLY1"/>
<reference evidence="1" key="1">
    <citation type="submission" date="2016-10" db="EMBL/GenBank/DDBJ databases">
        <authorList>
            <person name="Varghese N."/>
            <person name="Submissions S."/>
        </authorList>
    </citation>
    <scope>NUCLEOTIDE SEQUENCE [LARGE SCALE GENOMIC DNA]</scope>
    <source>
        <strain evidence="1">YR281</strain>
    </source>
</reference>
<name>A0A7Z7BLY1_9BURK</name>
<dbReference type="EMBL" id="FNDI01000062">
    <property type="protein sequence ID" value="SDJ55549.1"/>
    <property type="molecule type" value="Genomic_DNA"/>
</dbReference>
<keyword evidence="2" id="KW-1185">Reference proteome</keyword>
<evidence type="ECO:0000313" key="2">
    <source>
        <dbReference type="Proteomes" id="UP000198900"/>
    </source>
</evidence>
<evidence type="ECO:0008006" key="3">
    <source>
        <dbReference type="Google" id="ProtNLM"/>
    </source>
</evidence>
<proteinExistence type="predicted"/>
<dbReference type="Proteomes" id="UP000198900">
    <property type="component" value="Unassembled WGS sequence"/>
</dbReference>
<evidence type="ECO:0000313" key="1">
    <source>
        <dbReference type="EMBL" id="SDJ55549.1"/>
    </source>
</evidence>